<gene>
    <name evidence="7" type="ORF">C1I98_21235</name>
</gene>
<evidence type="ECO:0000313" key="7">
    <source>
        <dbReference type="EMBL" id="PZG41434.1"/>
    </source>
</evidence>
<evidence type="ECO:0000256" key="5">
    <source>
        <dbReference type="ARBA" id="ARBA00023251"/>
    </source>
</evidence>
<dbReference type="InterPro" id="IPR003593">
    <property type="entry name" value="AAA+_ATPase"/>
</dbReference>
<evidence type="ECO:0000256" key="1">
    <source>
        <dbReference type="ARBA" id="ARBA00004202"/>
    </source>
</evidence>
<dbReference type="GO" id="GO:0005886">
    <property type="term" value="C:plasma membrane"/>
    <property type="evidence" value="ECO:0007669"/>
    <property type="project" value="UniProtKB-SubCell"/>
</dbReference>
<dbReference type="SMART" id="SM00382">
    <property type="entry name" value="AAA"/>
    <property type="match status" value="1"/>
</dbReference>
<dbReference type="Proteomes" id="UP000248544">
    <property type="component" value="Unassembled WGS sequence"/>
</dbReference>
<keyword evidence="8" id="KW-1185">Reference proteome</keyword>
<evidence type="ECO:0000256" key="3">
    <source>
        <dbReference type="ARBA" id="ARBA00022741"/>
    </source>
</evidence>
<sequence length="315" mass="34091">MVVSGLGRTYAGRRRLFRRAASEVVALDGVDLEIAEGELHGLLGPNGAGKTTFCKILSTVLTPSRGSVAVLGLDVVREAKRLRPLIGVVMGGERGLYYRLTGREFLMYWSALYGVADTVARRRAADLLDRLRLAERADDRIETYSRGMKQRLHLARGLITDPRLLLLDEPTAGLDPIGAKTFRAMISELRRDRTILLTTHDMAEAEQLCDRVTLIGGGKVIATESPGTLGAALTRHERVDAHDVGDALLAELAGVAGVLRAERRPDGSVRVETGADGVSATVLRLLLDAGVTRVRTSLPDLEEAYVHLLGPRGDT</sequence>
<evidence type="ECO:0000256" key="4">
    <source>
        <dbReference type="ARBA" id="ARBA00022840"/>
    </source>
</evidence>
<dbReference type="EMBL" id="POUA01000172">
    <property type="protein sequence ID" value="PZG41434.1"/>
    <property type="molecule type" value="Genomic_DNA"/>
</dbReference>
<dbReference type="PROSITE" id="PS50893">
    <property type="entry name" value="ABC_TRANSPORTER_2"/>
    <property type="match status" value="1"/>
</dbReference>
<protein>
    <submittedName>
        <fullName evidence="7">ABC transporter ATP-binding protein</fullName>
    </submittedName>
</protein>
<keyword evidence="2" id="KW-0813">Transport</keyword>
<dbReference type="RefSeq" id="WP_111169187.1">
    <property type="nucleotide sequence ID" value="NZ_POUA01000172.1"/>
</dbReference>
<proteinExistence type="predicted"/>
<accession>A0A2W2HRQ7</accession>
<dbReference type="GO" id="GO:0046677">
    <property type="term" value="P:response to antibiotic"/>
    <property type="evidence" value="ECO:0007669"/>
    <property type="project" value="UniProtKB-KW"/>
</dbReference>
<keyword evidence="5" id="KW-0046">Antibiotic resistance</keyword>
<comment type="caution">
    <text evidence="7">The sequence shown here is derived from an EMBL/GenBank/DDBJ whole genome shotgun (WGS) entry which is preliminary data.</text>
</comment>
<feature type="domain" description="ABC transporter" evidence="6">
    <location>
        <begin position="11"/>
        <end position="242"/>
    </location>
</feature>
<dbReference type="AlphaFoldDB" id="A0A2W2HRQ7"/>
<dbReference type="InterPro" id="IPR050763">
    <property type="entry name" value="ABC_transporter_ATP-binding"/>
</dbReference>
<dbReference type="CDD" id="cd03230">
    <property type="entry name" value="ABC_DR_subfamily_A"/>
    <property type="match status" value="1"/>
</dbReference>
<keyword evidence="3" id="KW-0547">Nucleotide-binding</keyword>
<dbReference type="GO" id="GO:0016887">
    <property type="term" value="F:ATP hydrolysis activity"/>
    <property type="evidence" value="ECO:0007669"/>
    <property type="project" value="InterPro"/>
</dbReference>
<dbReference type="PANTHER" id="PTHR42711:SF18">
    <property type="entry name" value="ABC TRANSPORTER, ATP-BINDING PROTEIN"/>
    <property type="match status" value="1"/>
</dbReference>
<dbReference type="GO" id="GO:0005524">
    <property type="term" value="F:ATP binding"/>
    <property type="evidence" value="ECO:0007669"/>
    <property type="project" value="UniProtKB-KW"/>
</dbReference>
<dbReference type="InterPro" id="IPR027417">
    <property type="entry name" value="P-loop_NTPase"/>
</dbReference>
<dbReference type="SUPFAM" id="SSF52540">
    <property type="entry name" value="P-loop containing nucleoside triphosphate hydrolases"/>
    <property type="match status" value="1"/>
</dbReference>
<reference evidence="7 8" key="1">
    <citation type="submission" date="2018-01" db="EMBL/GenBank/DDBJ databases">
        <title>Draft genome sequence of Sphaerisporangium sp. 7K107.</title>
        <authorList>
            <person name="Sahin N."/>
            <person name="Saygin H."/>
            <person name="Ay H."/>
        </authorList>
    </citation>
    <scope>NUCLEOTIDE SEQUENCE [LARGE SCALE GENOMIC DNA]</scope>
    <source>
        <strain evidence="7 8">7K107</strain>
    </source>
</reference>
<evidence type="ECO:0000313" key="8">
    <source>
        <dbReference type="Proteomes" id="UP000248544"/>
    </source>
</evidence>
<organism evidence="7 8">
    <name type="scientific">Spongiactinospora gelatinilytica</name>
    <dbReference type="NCBI Taxonomy" id="2666298"/>
    <lineage>
        <taxon>Bacteria</taxon>
        <taxon>Bacillati</taxon>
        <taxon>Actinomycetota</taxon>
        <taxon>Actinomycetes</taxon>
        <taxon>Streptosporangiales</taxon>
        <taxon>Streptosporangiaceae</taxon>
        <taxon>Spongiactinospora</taxon>
    </lineage>
</organism>
<dbReference type="Gene3D" id="3.40.50.300">
    <property type="entry name" value="P-loop containing nucleotide triphosphate hydrolases"/>
    <property type="match status" value="1"/>
</dbReference>
<evidence type="ECO:0000259" key="6">
    <source>
        <dbReference type="PROSITE" id="PS50893"/>
    </source>
</evidence>
<dbReference type="InterPro" id="IPR003439">
    <property type="entry name" value="ABC_transporter-like_ATP-bd"/>
</dbReference>
<evidence type="ECO:0000256" key="2">
    <source>
        <dbReference type="ARBA" id="ARBA00022448"/>
    </source>
</evidence>
<dbReference type="Pfam" id="PF00005">
    <property type="entry name" value="ABC_tran"/>
    <property type="match status" value="1"/>
</dbReference>
<name>A0A2W2HRQ7_9ACTN</name>
<dbReference type="PANTHER" id="PTHR42711">
    <property type="entry name" value="ABC TRANSPORTER ATP-BINDING PROTEIN"/>
    <property type="match status" value="1"/>
</dbReference>
<keyword evidence="4 7" id="KW-0067">ATP-binding</keyword>
<comment type="subcellular location">
    <subcellularLocation>
        <location evidence="1">Cell membrane</location>
        <topology evidence="1">Peripheral membrane protein</topology>
    </subcellularLocation>
</comment>